<sequence length="126" mass="14033">MKIKSSLYVLLFWTSAAFSDDPARLVFSSAKDFTHISLVLKTPENPDPAYVEVNVTLSPEAKARTAATTLLVYQKYMTVYVDGYPLNTARVHGVLGGYFRISVPRKLVLEWMSQFAGEAVISQPTK</sequence>
<accession>A0ABR9SP77</accession>
<dbReference type="RefSeq" id="WP_193863481.1">
    <property type="nucleotide sequence ID" value="NZ_JADDUM010000040.1"/>
</dbReference>
<organism evidence="2 3">
    <name type="scientific">Pseudomonas cyclaminis</name>
    <dbReference type="NCBI Taxonomy" id="2781239"/>
    <lineage>
        <taxon>Bacteria</taxon>
        <taxon>Pseudomonadati</taxon>
        <taxon>Pseudomonadota</taxon>
        <taxon>Gammaproteobacteria</taxon>
        <taxon>Pseudomonadales</taxon>
        <taxon>Pseudomonadaceae</taxon>
        <taxon>Pseudomonas</taxon>
    </lineage>
</organism>
<feature type="chain" id="PRO_5045799862" evidence="1">
    <location>
        <begin position="20"/>
        <end position="126"/>
    </location>
</feature>
<keyword evidence="1" id="KW-0732">Signal</keyword>
<evidence type="ECO:0000313" key="3">
    <source>
        <dbReference type="Proteomes" id="UP000613075"/>
    </source>
</evidence>
<protein>
    <submittedName>
        <fullName evidence="2">Uncharacterized protein</fullName>
    </submittedName>
</protein>
<comment type="caution">
    <text evidence="2">The sequence shown here is derived from an EMBL/GenBank/DDBJ whole genome shotgun (WGS) entry which is preliminary data.</text>
</comment>
<evidence type="ECO:0000256" key="1">
    <source>
        <dbReference type="SAM" id="SignalP"/>
    </source>
</evidence>
<reference evidence="2 3" key="1">
    <citation type="submission" date="2020-10" db="EMBL/GenBank/DDBJ databases">
        <title>The draft genomes of Cyclamen pathogen Pseudomonas sp.</title>
        <authorList>
            <person name="Fujikawa T."/>
            <person name="Sawada H."/>
        </authorList>
    </citation>
    <scope>NUCLEOTIDE SEQUENCE [LARGE SCALE GENOMIC DNA]</scope>
    <source>
        <strain evidence="2 3">MAFF 301449</strain>
    </source>
</reference>
<name>A0ABR9SP77_9PSED</name>
<evidence type="ECO:0000313" key="2">
    <source>
        <dbReference type="EMBL" id="MBE8590678.1"/>
    </source>
</evidence>
<feature type="signal peptide" evidence="1">
    <location>
        <begin position="1"/>
        <end position="19"/>
    </location>
</feature>
<proteinExistence type="predicted"/>
<gene>
    <name evidence="2" type="ORF">IQK56_06895</name>
</gene>
<dbReference type="Proteomes" id="UP000613075">
    <property type="component" value="Unassembled WGS sequence"/>
</dbReference>
<keyword evidence="3" id="KW-1185">Reference proteome</keyword>
<dbReference type="EMBL" id="JADDUM010000040">
    <property type="protein sequence ID" value="MBE8590678.1"/>
    <property type="molecule type" value="Genomic_DNA"/>
</dbReference>